<name>A0A6M1SI66_9HYPH</name>
<reference evidence="2 3" key="1">
    <citation type="submission" date="2020-02" db="EMBL/GenBank/DDBJ databases">
        <authorList>
            <person name="Khan S.A."/>
            <person name="Jeon C.O."/>
            <person name="Chun B.H."/>
        </authorList>
    </citation>
    <scope>NUCLEOTIDE SEQUENCE [LARGE SCALE GENOMIC DNA]</scope>
    <source>
        <strain evidence="2 3">H239</strain>
    </source>
</reference>
<reference evidence="2 3" key="2">
    <citation type="submission" date="2020-03" db="EMBL/GenBank/DDBJ databases">
        <title>Devosia chinhatensis sp. nov., isolated from a hexachlorocyclohexane (HCH) dump site in India.</title>
        <authorList>
            <person name="Kumar M."/>
            <person name="Lal R."/>
        </authorList>
    </citation>
    <scope>NUCLEOTIDE SEQUENCE [LARGE SCALE GENOMIC DNA]</scope>
    <source>
        <strain evidence="2 3">H239</strain>
    </source>
</reference>
<accession>A0A6M1SI66</accession>
<dbReference type="EMBL" id="JAALFG010000001">
    <property type="protein sequence ID" value="NGP16544.1"/>
    <property type="molecule type" value="Genomic_DNA"/>
</dbReference>
<evidence type="ECO:0000313" key="3">
    <source>
        <dbReference type="Proteomes" id="UP000474802"/>
    </source>
</evidence>
<dbReference type="InterPro" id="IPR046668">
    <property type="entry name" value="DUF6538"/>
</dbReference>
<feature type="domain" description="DUF6538" evidence="1">
    <location>
        <begin position="9"/>
        <end position="68"/>
    </location>
</feature>
<gene>
    <name evidence="2" type="ORF">G5575_01540</name>
</gene>
<sequence length="349" mass="39388">MGEAGINTLWKRPENGTYYFRKGVPERLRHLIGKAMMQVSLRTKDLAVAKSKHKTVAAEVATQWAKLQQVEFKPIPTTADDRRTVSLSSKEVAALAGELYRALLDKHKHDAGPAKEWEAKLKKLQNALPITDRLPEAAKWTFGGPSAIRHNAIVFCYEDVEALLAKKGIALSMPDHHRLCAHAAKALAQAYEVLIRRANGDWSADPRESRFPPPISHTGWRKWYAAYCKAKLPEPSSRKRQEGVLNAFFNFLGHEIPERVTEEDANRWVEARLELVSRATVIKADLAHTRSFLPGPMRSSDCHRILLAGSWSIMWTRKRSTTRLSCRPSRNASTTSAKPVIFLRQRSTL</sequence>
<dbReference type="Pfam" id="PF20172">
    <property type="entry name" value="DUF6538"/>
    <property type="match status" value="1"/>
</dbReference>
<keyword evidence="3" id="KW-1185">Reference proteome</keyword>
<proteinExistence type="predicted"/>
<comment type="caution">
    <text evidence="2">The sequence shown here is derived from an EMBL/GenBank/DDBJ whole genome shotgun (WGS) entry which is preliminary data.</text>
</comment>
<evidence type="ECO:0000313" key="2">
    <source>
        <dbReference type="EMBL" id="NGP16544.1"/>
    </source>
</evidence>
<dbReference type="Proteomes" id="UP000474802">
    <property type="component" value="Unassembled WGS sequence"/>
</dbReference>
<organism evidence="2 3">
    <name type="scientific">Devosia aurantiaca</name>
    <dbReference type="NCBI Taxonomy" id="2714858"/>
    <lineage>
        <taxon>Bacteria</taxon>
        <taxon>Pseudomonadati</taxon>
        <taxon>Pseudomonadota</taxon>
        <taxon>Alphaproteobacteria</taxon>
        <taxon>Hyphomicrobiales</taxon>
        <taxon>Devosiaceae</taxon>
        <taxon>Devosia</taxon>
    </lineage>
</organism>
<evidence type="ECO:0000259" key="1">
    <source>
        <dbReference type="Pfam" id="PF20172"/>
    </source>
</evidence>
<protein>
    <recommendedName>
        <fullName evidence="1">DUF6538 domain-containing protein</fullName>
    </recommendedName>
</protein>
<dbReference type="AlphaFoldDB" id="A0A6M1SI66"/>
<dbReference type="RefSeq" id="WP_164532798.1">
    <property type="nucleotide sequence ID" value="NZ_JAALFG010000001.1"/>
</dbReference>